<dbReference type="InterPro" id="IPR036525">
    <property type="entry name" value="Tubulin/FtsZ_GTPase_sf"/>
</dbReference>
<keyword evidence="1" id="KW-0547">Nucleotide-binding</keyword>
<dbReference type="Proteomes" id="UP000441754">
    <property type="component" value="Unassembled WGS sequence"/>
</dbReference>
<evidence type="ECO:0000256" key="1">
    <source>
        <dbReference type="ARBA" id="ARBA00022741"/>
    </source>
</evidence>
<protein>
    <recommendedName>
        <fullName evidence="5">Cell division protein FtsZ</fullName>
    </recommendedName>
</protein>
<organism evidence="3 4">
    <name type="scientific">Larkinella terrae</name>
    <dbReference type="NCBI Taxonomy" id="2025311"/>
    <lineage>
        <taxon>Bacteria</taxon>
        <taxon>Pseudomonadati</taxon>
        <taxon>Bacteroidota</taxon>
        <taxon>Cytophagia</taxon>
        <taxon>Cytophagales</taxon>
        <taxon>Spirosomataceae</taxon>
        <taxon>Larkinella</taxon>
    </lineage>
</organism>
<evidence type="ECO:0000256" key="2">
    <source>
        <dbReference type="ARBA" id="ARBA00023134"/>
    </source>
</evidence>
<dbReference type="RefSeq" id="WP_154172675.1">
    <property type="nucleotide sequence ID" value="NZ_WJXZ01000001.1"/>
</dbReference>
<dbReference type="GO" id="GO:0005525">
    <property type="term" value="F:GTP binding"/>
    <property type="evidence" value="ECO:0007669"/>
    <property type="project" value="UniProtKB-KW"/>
</dbReference>
<dbReference type="Gene3D" id="3.30.1330.20">
    <property type="entry name" value="Tubulin/FtsZ, C-terminal domain"/>
    <property type="match status" value="1"/>
</dbReference>
<evidence type="ECO:0008006" key="5">
    <source>
        <dbReference type="Google" id="ProtNLM"/>
    </source>
</evidence>
<gene>
    <name evidence="3" type="ORF">GJJ30_02165</name>
</gene>
<proteinExistence type="predicted"/>
<evidence type="ECO:0000313" key="4">
    <source>
        <dbReference type="Proteomes" id="UP000441754"/>
    </source>
</evidence>
<comment type="caution">
    <text evidence="3">The sequence shown here is derived from an EMBL/GenBank/DDBJ whole genome shotgun (WGS) entry which is preliminary data.</text>
</comment>
<dbReference type="Gene3D" id="3.40.50.1440">
    <property type="entry name" value="Tubulin/FtsZ, GTPase domain"/>
    <property type="match status" value="1"/>
</dbReference>
<keyword evidence="2" id="KW-0342">GTP-binding</keyword>
<dbReference type="AlphaFoldDB" id="A0A7K0EEE9"/>
<accession>A0A7K0EEE9</accession>
<reference evidence="3 4" key="1">
    <citation type="journal article" date="2018" name="Antonie Van Leeuwenhoek">
        <title>Larkinella terrae sp. nov., isolated from soil on Jeju Island, South Korea.</title>
        <authorList>
            <person name="Ten L.N."/>
            <person name="Jeon J."/>
            <person name="Park S.J."/>
            <person name="Park S."/>
            <person name="Lee S.Y."/>
            <person name="Kim M.K."/>
            <person name="Jung H.Y."/>
        </authorList>
    </citation>
    <scope>NUCLEOTIDE SEQUENCE [LARGE SCALE GENOMIC DNA]</scope>
    <source>
        <strain evidence="3 4">KCTC 52001</strain>
    </source>
</reference>
<keyword evidence="4" id="KW-1185">Reference proteome</keyword>
<dbReference type="SUPFAM" id="SSF55307">
    <property type="entry name" value="Tubulin C-terminal domain-like"/>
    <property type="match status" value="1"/>
</dbReference>
<dbReference type="OrthoDB" id="945020at2"/>
<sequence>MEDFFTIIGIGTTGGAVLEKIYQSGMQNSRFVICLDNVTALNASFIPVKIRLAQNEAEIAQADQRLTEEISRTVESTELVFIVAELDDDGISRTTTWVAQQIRAMDRRCVAILAVAAIPDEATLQRMNSLCDGLIVVRSTAAGVDTPVYSMERAIRGLVAMCRASWDTVDFSDVAYVMRGMGRMAVVEEEAGGEQRSEAVLAGIIDQLAAFPFAMQGVDRILLNLSGSPVNPVRMREQHTLVKGLTDQIGSLPRLFKTVYTEDHALADRLKMTILLWTPMGH</sequence>
<evidence type="ECO:0000313" key="3">
    <source>
        <dbReference type="EMBL" id="MRS60082.1"/>
    </source>
</evidence>
<name>A0A7K0EEE9_9BACT</name>
<dbReference type="InterPro" id="IPR037103">
    <property type="entry name" value="Tubulin/FtsZ-like_C"/>
</dbReference>
<dbReference type="SUPFAM" id="SSF52490">
    <property type="entry name" value="Tubulin nucleotide-binding domain-like"/>
    <property type="match status" value="1"/>
</dbReference>
<dbReference type="EMBL" id="WJXZ01000001">
    <property type="protein sequence ID" value="MRS60082.1"/>
    <property type="molecule type" value="Genomic_DNA"/>
</dbReference>
<dbReference type="InterPro" id="IPR008280">
    <property type="entry name" value="Tub_FtsZ_C"/>
</dbReference>